<dbReference type="Pfam" id="PF00005">
    <property type="entry name" value="ABC_tran"/>
    <property type="match status" value="1"/>
</dbReference>
<comment type="caution">
    <text evidence="8">The sequence shown here is derived from an EMBL/GenBank/DDBJ whole genome shotgun (WGS) entry which is preliminary data.</text>
</comment>
<evidence type="ECO:0000259" key="6">
    <source>
        <dbReference type="PROSITE" id="PS50893"/>
    </source>
</evidence>
<organism evidence="8 9">
    <name type="scientific">Knoellia locipacati</name>
    <dbReference type="NCBI Taxonomy" id="882824"/>
    <lineage>
        <taxon>Bacteria</taxon>
        <taxon>Bacillati</taxon>
        <taxon>Actinomycetota</taxon>
        <taxon>Actinomycetes</taxon>
        <taxon>Micrococcales</taxon>
        <taxon>Intrasporangiaceae</taxon>
        <taxon>Knoellia</taxon>
    </lineage>
</organism>
<dbReference type="SUPFAM" id="SSF50331">
    <property type="entry name" value="MOP-like"/>
    <property type="match status" value="1"/>
</dbReference>
<protein>
    <submittedName>
        <fullName evidence="8">Molybdenum ABC transporter ATP-binding protein</fullName>
    </submittedName>
</protein>
<dbReference type="SUPFAM" id="SSF52540">
    <property type="entry name" value="P-loop containing nucleoside triphosphate hydrolases"/>
    <property type="match status" value="1"/>
</dbReference>
<evidence type="ECO:0000256" key="5">
    <source>
        <dbReference type="PROSITE-ProRule" id="PRU01213"/>
    </source>
</evidence>
<dbReference type="GO" id="GO:0015689">
    <property type="term" value="P:molybdate ion transport"/>
    <property type="evidence" value="ECO:0007669"/>
    <property type="project" value="InterPro"/>
</dbReference>
<feature type="domain" description="ABC transporter" evidence="6">
    <location>
        <begin position="3"/>
        <end position="237"/>
    </location>
</feature>
<dbReference type="InterPro" id="IPR003593">
    <property type="entry name" value="AAA+_ATPase"/>
</dbReference>
<dbReference type="SMART" id="SM00382">
    <property type="entry name" value="AAA"/>
    <property type="match status" value="1"/>
</dbReference>
<evidence type="ECO:0000313" key="8">
    <source>
        <dbReference type="EMBL" id="GEQ12467.1"/>
    </source>
</evidence>
<proteinExistence type="predicted"/>
<accession>A0A512SWZ6</accession>
<evidence type="ECO:0000256" key="2">
    <source>
        <dbReference type="ARBA" id="ARBA00022505"/>
    </source>
</evidence>
<dbReference type="Proteomes" id="UP000321793">
    <property type="component" value="Unassembled WGS sequence"/>
</dbReference>
<dbReference type="InterPro" id="IPR017871">
    <property type="entry name" value="ABC_transporter-like_CS"/>
</dbReference>
<keyword evidence="9" id="KW-1185">Reference proteome</keyword>
<dbReference type="OrthoDB" id="9112331at2"/>
<evidence type="ECO:0000256" key="4">
    <source>
        <dbReference type="ARBA" id="ARBA00022840"/>
    </source>
</evidence>
<dbReference type="InterPro" id="IPR027417">
    <property type="entry name" value="P-loop_NTPase"/>
</dbReference>
<sequence>MTGEPHALHVDLTVDDRDVALDLTVGQGETVALLGPNGAGKSTVLGAVAGLLRPDRGSIRLGDRALFDAATRTWVPPHERRIALLAQDARLFPHLSALDNVAFGPRSQGTPRRDATTVATRWLEEVGMTAYARRRPRELSGGQAQKVAIARALATEPAVLLVDEPLSALDVESAPDVRDLLRRVTHDRTTLVVTHDVLDAALLADRVAVLHAGRVVEEGETSRVLSRPTSDFGARFAGLNLVRGVASDGDLRMPDGRLLHGIAETALDDGAPAAAVVAPSAVSVHLDTPHGSPRNSLNATVTDLEPHGQLVRVRTDLLSADITPPAVADLGLARGSRVVLSVKATEVHLHPA</sequence>
<dbReference type="InterPro" id="IPR004606">
    <property type="entry name" value="Mop_domain"/>
</dbReference>
<dbReference type="PROSITE" id="PS51866">
    <property type="entry name" value="MOP"/>
    <property type="match status" value="1"/>
</dbReference>
<dbReference type="InterPro" id="IPR008995">
    <property type="entry name" value="Mo/tungstate-bd_C_term_dom"/>
</dbReference>
<evidence type="ECO:0000256" key="3">
    <source>
        <dbReference type="ARBA" id="ARBA00022741"/>
    </source>
</evidence>
<dbReference type="InterPro" id="IPR003439">
    <property type="entry name" value="ABC_transporter-like_ATP-bd"/>
</dbReference>
<dbReference type="InterPro" id="IPR050093">
    <property type="entry name" value="ABC_SmlMolc_Importer"/>
</dbReference>
<dbReference type="Gene3D" id="2.40.50.100">
    <property type="match status" value="1"/>
</dbReference>
<dbReference type="EMBL" id="BKBA01000003">
    <property type="protein sequence ID" value="GEQ12467.1"/>
    <property type="molecule type" value="Genomic_DNA"/>
</dbReference>
<dbReference type="Pfam" id="PF03459">
    <property type="entry name" value="TOBE"/>
    <property type="match status" value="1"/>
</dbReference>
<evidence type="ECO:0000256" key="1">
    <source>
        <dbReference type="ARBA" id="ARBA00022448"/>
    </source>
</evidence>
<dbReference type="PANTHER" id="PTHR42781">
    <property type="entry name" value="SPERMIDINE/PUTRESCINE IMPORT ATP-BINDING PROTEIN POTA"/>
    <property type="match status" value="1"/>
</dbReference>
<dbReference type="Gene3D" id="3.40.50.300">
    <property type="entry name" value="P-loop containing nucleotide triphosphate hydrolases"/>
    <property type="match status" value="1"/>
</dbReference>
<dbReference type="GO" id="GO:0005524">
    <property type="term" value="F:ATP binding"/>
    <property type="evidence" value="ECO:0007669"/>
    <property type="project" value="UniProtKB-KW"/>
</dbReference>
<dbReference type="PROSITE" id="PS00211">
    <property type="entry name" value="ABC_TRANSPORTER_1"/>
    <property type="match status" value="1"/>
</dbReference>
<dbReference type="PANTHER" id="PTHR42781:SF4">
    <property type="entry name" value="SPERMIDINE_PUTRESCINE IMPORT ATP-BINDING PROTEIN POTA"/>
    <property type="match status" value="1"/>
</dbReference>
<keyword evidence="1" id="KW-0813">Transport</keyword>
<gene>
    <name evidence="8" type="ORF">KLO01_05140</name>
</gene>
<evidence type="ECO:0000313" key="9">
    <source>
        <dbReference type="Proteomes" id="UP000321793"/>
    </source>
</evidence>
<dbReference type="InterPro" id="IPR005116">
    <property type="entry name" value="Transp-assoc_OB_typ1"/>
</dbReference>
<name>A0A512SWZ6_9MICO</name>
<keyword evidence="2 5" id="KW-0500">Molybdenum</keyword>
<dbReference type="GO" id="GO:0016887">
    <property type="term" value="F:ATP hydrolysis activity"/>
    <property type="evidence" value="ECO:0007669"/>
    <property type="project" value="InterPro"/>
</dbReference>
<keyword evidence="4 8" id="KW-0067">ATP-binding</keyword>
<keyword evidence="3" id="KW-0547">Nucleotide-binding</keyword>
<dbReference type="AlphaFoldDB" id="A0A512SWZ6"/>
<dbReference type="PROSITE" id="PS50893">
    <property type="entry name" value="ABC_TRANSPORTER_2"/>
    <property type="match status" value="1"/>
</dbReference>
<feature type="domain" description="Mop" evidence="7">
    <location>
        <begin position="290"/>
        <end position="351"/>
    </location>
</feature>
<evidence type="ECO:0000259" key="7">
    <source>
        <dbReference type="PROSITE" id="PS51866"/>
    </source>
</evidence>
<reference evidence="8 9" key="1">
    <citation type="submission" date="2019-07" db="EMBL/GenBank/DDBJ databases">
        <title>Whole genome shotgun sequence of Knoellia locipacati NBRC 109775.</title>
        <authorList>
            <person name="Hosoyama A."/>
            <person name="Uohara A."/>
            <person name="Ohji S."/>
            <person name="Ichikawa N."/>
        </authorList>
    </citation>
    <scope>NUCLEOTIDE SEQUENCE [LARGE SCALE GENOMIC DNA]</scope>
    <source>
        <strain evidence="8 9">NBRC 109775</strain>
    </source>
</reference>